<evidence type="ECO:0000313" key="3">
    <source>
        <dbReference type="EMBL" id="MBB6692545.1"/>
    </source>
</evidence>
<protein>
    <submittedName>
        <fullName evidence="3">S-layer homology domain-containing protein</fullName>
    </submittedName>
</protein>
<gene>
    <name evidence="3" type="ORF">H7B90_14140</name>
</gene>
<comment type="caution">
    <text evidence="3">The sequence shown here is derived from an EMBL/GenBank/DDBJ whole genome shotgun (WGS) entry which is preliminary data.</text>
</comment>
<dbReference type="SUPFAM" id="SSF51445">
    <property type="entry name" value="(Trans)glycosidases"/>
    <property type="match status" value="1"/>
</dbReference>
<accession>A0A841TWI8</accession>
<dbReference type="RefSeq" id="WP_185136532.1">
    <property type="nucleotide sequence ID" value="NZ_BORM01000001.1"/>
</dbReference>
<dbReference type="InterPro" id="IPR001119">
    <property type="entry name" value="SLH_dom"/>
</dbReference>
<keyword evidence="1" id="KW-0732">Signal</keyword>
<proteinExistence type="predicted"/>
<evidence type="ECO:0000259" key="2">
    <source>
        <dbReference type="PROSITE" id="PS51272"/>
    </source>
</evidence>
<feature type="domain" description="SLH" evidence="2">
    <location>
        <begin position="27"/>
        <end position="90"/>
    </location>
</feature>
<dbReference type="InterPro" id="IPR017853">
    <property type="entry name" value="GH"/>
</dbReference>
<dbReference type="PROSITE" id="PS51272">
    <property type="entry name" value="SLH"/>
    <property type="match status" value="1"/>
</dbReference>
<sequence length="524" mass="57893">MRRLRWLAASVIGLAILFLATGSSASKAPVSLSDVKGHWAEADIRWAVQSNLVLGYKDGTFKPDNPVTEAEFLAMLLRIYPNAMNVVHAAARPGVNWTEPFYEAGRRFNMPLLGLEEPAKRTLPANRGLAAKLIAGAYGFHYDAFGSIAFLYEMGFSKGRSGKTLLGYEAGRGMTRAEAVTFLRAVALKPDAKELKVRAEKLAANGATPRYRGIEKIFYGTNGHQSQGGAYAKVSFAEQLKQLKDIGLTIYRNDIWDERTAAQLARMADVFAGSGVQIVPVLTPNPQAENGENEAYDKGYQVGRAAALQLEGRVTYYEVGNELENWVILKGRDGVRPSDYDNARFAKARGALRGMIDGIRSVDVSSRINISGSSWLHLAFVDMLWNGTQPDGATGKPVVRWDTTSWHWYSDMGDITNACGESGCYNVLQELKDRFGKPIWLTEFGVRPTLGDDNRIAEHLVSDRMLGQYASVAKEYDLRSVMVYSFYDDAAYGGDGNYGLLKDDGVTKKPAYSRLKEFIRTHPM</sequence>
<dbReference type="EMBL" id="JACJVR010000054">
    <property type="protein sequence ID" value="MBB6692545.1"/>
    <property type="molecule type" value="Genomic_DNA"/>
</dbReference>
<feature type="chain" id="PRO_5032499780" evidence="1">
    <location>
        <begin position="26"/>
        <end position="524"/>
    </location>
</feature>
<dbReference type="Pfam" id="PF00395">
    <property type="entry name" value="SLH"/>
    <property type="match status" value="1"/>
</dbReference>
<dbReference type="Proteomes" id="UP000553776">
    <property type="component" value="Unassembled WGS sequence"/>
</dbReference>
<reference evidence="3 4" key="1">
    <citation type="submission" date="2020-08" db="EMBL/GenBank/DDBJ databases">
        <title>Cohnella phylogeny.</title>
        <authorList>
            <person name="Dunlap C."/>
        </authorList>
    </citation>
    <scope>NUCLEOTIDE SEQUENCE [LARGE SCALE GENOMIC DNA]</scope>
    <source>
        <strain evidence="3 4">DSM 25239</strain>
    </source>
</reference>
<evidence type="ECO:0000256" key="1">
    <source>
        <dbReference type="SAM" id="SignalP"/>
    </source>
</evidence>
<name>A0A841TWI8_9BACL</name>
<dbReference type="Pfam" id="PF11790">
    <property type="entry name" value="Glyco_hydro_cc"/>
    <property type="match status" value="1"/>
</dbReference>
<organism evidence="3 4">
    <name type="scientific">Cohnella xylanilytica</name>
    <dbReference type="NCBI Taxonomy" id="557555"/>
    <lineage>
        <taxon>Bacteria</taxon>
        <taxon>Bacillati</taxon>
        <taxon>Bacillota</taxon>
        <taxon>Bacilli</taxon>
        <taxon>Bacillales</taxon>
        <taxon>Paenibacillaceae</taxon>
        <taxon>Cohnella</taxon>
    </lineage>
</organism>
<keyword evidence="4" id="KW-1185">Reference proteome</keyword>
<feature type="signal peptide" evidence="1">
    <location>
        <begin position="1"/>
        <end position="25"/>
    </location>
</feature>
<dbReference type="AlphaFoldDB" id="A0A841TWI8"/>
<dbReference type="Gene3D" id="3.20.20.80">
    <property type="entry name" value="Glycosidases"/>
    <property type="match status" value="1"/>
</dbReference>
<evidence type="ECO:0000313" key="4">
    <source>
        <dbReference type="Proteomes" id="UP000553776"/>
    </source>
</evidence>
<dbReference type="InterPro" id="IPR024655">
    <property type="entry name" value="Asl1_glyco_hydro_catalytic"/>
</dbReference>